<reference evidence="7 8" key="1">
    <citation type="submission" date="2023-04" db="EMBL/GenBank/DDBJ databases">
        <title>Clostridium tannerae sp. nov., isolated from the fecal material of an alpaca.</title>
        <authorList>
            <person name="Miller S."/>
            <person name="Hendry M."/>
            <person name="King J."/>
            <person name="Sankaranarayanan K."/>
            <person name="Lawson P.A."/>
        </authorList>
    </citation>
    <scope>NUCLEOTIDE SEQUENCE [LARGE SCALE GENOMIC DNA]</scope>
    <source>
        <strain evidence="7 8">A1-XYC3</strain>
    </source>
</reference>
<keyword evidence="3 6" id="KW-0812">Transmembrane</keyword>
<evidence type="ECO:0000256" key="3">
    <source>
        <dbReference type="ARBA" id="ARBA00022692"/>
    </source>
</evidence>
<evidence type="ECO:0000256" key="1">
    <source>
        <dbReference type="ARBA" id="ARBA00004651"/>
    </source>
</evidence>
<gene>
    <name evidence="7" type="ORF">P8V03_11285</name>
</gene>
<evidence type="ECO:0000256" key="5">
    <source>
        <dbReference type="ARBA" id="ARBA00023136"/>
    </source>
</evidence>
<dbReference type="InterPro" id="IPR003740">
    <property type="entry name" value="YitT"/>
</dbReference>
<evidence type="ECO:0000313" key="7">
    <source>
        <dbReference type="EMBL" id="MDW8801729.1"/>
    </source>
</evidence>
<proteinExistence type="predicted"/>
<dbReference type="EMBL" id="JARUJP010000012">
    <property type="protein sequence ID" value="MDW8801729.1"/>
    <property type="molecule type" value="Genomic_DNA"/>
</dbReference>
<dbReference type="Proteomes" id="UP001281656">
    <property type="component" value="Unassembled WGS sequence"/>
</dbReference>
<feature type="transmembrane region" description="Helical" evidence="6">
    <location>
        <begin position="87"/>
        <end position="107"/>
    </location>
</feature>
<organism evidence="7 8">
    <name type="scientific">Clostridium tanneri</name>
    <dbReference type="NCBI Taxonomy" id="3037988"/>
    <lineage>
        <taxon>Bacteria</taxon>
        <taxon>Bacillati</taxon>
        <taxon>Bacillota</taxon>
        <taxon>Clostridia</taxon>
        <taxon>Eubacteriales</taxon>
        <taxon>Clostridiaceae</taxon>
        <taxon>Clostridium</taxon>
    </lineage>
</organism>
<evidence type="ECO:0000256" key="2">
    <source>
        <dbReference type="ARBA" id="ARBA00022475"/>
    </source>
</evidence>
<name>A0ABU4JU97_9CLOT</name>
<feature type="transmembrane region" description="Helical" evidence="6">
    <location>
        <begin position="7"/>
        <end position="27"/>
    </location>
</feature>
<keyword evidence="8" id="KW-1185">Reference proteome</keyword>
<dbReference type="Pfam" id="PF02588">
    <property type="entry name" value="YitT_membrane"/>
    <property type="match status" value="1"/>
</dbReference>
<keyword evidence="4 6" id="KW-1133">Transmembrane helix</keyword>
<feature type="transmembrane region" description="Helical" evidence="6">
    <location>
        <begin position="113"/>
        <end position="134"/>
    </location>
</feature>
<protein>
    <submittedName>
        <fullName evidence="7">YitT family protein</fullName>
    </submittedName>
</protein>
<feature type="transmembrane region" description="Helical" evidence="6">
    <location>
        <begin position="47"/>
        <end position="66"/>
    </location>
</feature>
<evidence type="ECO:0000256" key="6">
    <source>
        <dbReference type="SAM" id="Phobius"/>
    </source>
</evidence>
<evidence type="ECO:0000313" key="8">
    <source>
        <dbReference type="Proteomes" id="UP001281656"/>
    </source>
</evidence>
<dbReference type="PANTHER" id="PTHR33545:SF5">
    <property type="entry name" value="UPF0750 MEMBRANE PROTEIN YITT"/>
    <property type="match status" value="1"/>
</dbReference>
<sequence length="203" mass="22245">MKDIAKIILGNILITFSYAFFTVPRKIINGGVTSSALVVHCLAGTNVTTVANILTIILLVSCLLFLGKEYFIKSILSSICYMSFFNLFYLLGFTININIVLAIIISAILVAVGYYLCISSNASTVGFDVIALIINNKNPRIEIASALRFINIIVLLFGLLALGYESIIKGIVFTIIYSSILKTLLKNGFKIILNPLSLKKMPH</sequence>
<dbReference type="InterPro" id="IPR051461">
    <property type="entry name" value="UPF0750_membrane"/>
</dbReference>
<comment type="subcellular location">
    <subcellularLocation>
        <location evidence="1">Cell membrane</location>
        <topology evidence="1">Multi-pass membrane protein</topology>
    </subcellularLocation>
</comment>
<dbReference type="PANTHER" id="PTHR33545">
    <property type="entry name" value="UPF0750 MEMBRANE PROTEIN YITT-RELATED"/>
    <property type="match status" value="1"/>
</dbReference>
<keyword evidence="2" id="KW-1003">Cell membrane</keyword>
<comment type="caution">
    <text evidence="7">The sequence shown here is derived from an EMBL/GenBank/DDBJ whole genome shotgun (WGS) entry which is preliminary data.</text>
</comment>
<evidence type="ECO:0000256" key="4">
    <source>
        <dbReference type="ARBA" id="ARBA00022989"/>
    </source>
</evidence>
<dbReference type="RefSeq" id="WP_318798186.1">
    <property type="nucleotide sequence ID" value="NZ_JARUJP010000012.1"/>
</dbReference>
<accession>A0ABU4JU97</accession>
<keyword evidence="5 6" id="KW-0472">Membrane</keyword>